<evidence type="ECO:0000313" key="8">
    <source>
        <dbReference type="Proteomes" id="UP000285146"/>
    </source>
</evidence>
<evidence type="ECO:0000256" key="5">
    <source>
        <dbReference type="SAM" id="MobiDB-lite"/>
    </source>
</evidence>
<feature type="compositionally biased region" description="Polar residues" evidence="5">
    <location>
        <begin position="112"/>
        <end position="122"/>
    </location>
</feature>
<comment type="caution">
    <text evidence="7">The sequence shown here is derived from an EMBL/GenBank/DDBJ whole genome shotgun (WGS) entry which is preliminary data.</text>
</comment>
<dbReference type="CDD" id="cd00067">
    <property type="entry name" value="GAL4"/>
    <property type="match status" value="1"/>
</dbReference>
<reference evidence="7 8" key="1">
    <citation type="submission" date="2015-09" db="EMBL/GenBank/DDBJ databases">
        <title>Host preference determinants of Valsa canker pathogens revealed by comparative genomics.</title>
        <authorList>
            <person name="Yin Z."/>
            <person name="Huang L."/>
        </authorList>
    </citation>
    <scope>NUCLEOTIDE SEQUENCE [LARGE SCALE GENOMIC DNA]</scope>
    <source>
        <strain evidence="7 8">SXYLt</strain>
    </source>
</reference>
<dbReference type="SMART" id="SM00906">
    <property type="entry name" value="Fungal_trans"/>
    <property type="match status" value="1"/>
</dbReference>
<dbReference type="Gene3D" id="4.10.240.10">
    <property type="entry name" value="Zn(2)-C6 fungal-type DNA-binding domain"/>
    <property type="match status" value="1"/>
</dbReference>
<dbReference type="GO" id="GO:0003677">
    <property type="term" value="F:DNA binding"/>
    <property type="evidence" value="ECO:0007669"/>
    <property type="project" value="InterPro"/>
</dbReference>
<dbReference type="InParanoid" id="A0A423W8A8"/>
<dbReference type="STRING" id="1230097.A0A423W8A8"/>
<evidence type="ECO:0000256" key="4">
    <source>
        <dbReference type="ARBA" id="ARBA00023242"/>
    </source>
</evidence>
<keyword evidence="2" id="KW-0805">Transcription regulation</keyword>
<evidence type="ECO:0000256" key="1">
    <source>
        <dbReference type="ARBA" id="ARBA00022723"/>
    </source>
</evidence>
<feature type="compositionally biased region" description="Polar residues" evidence="5">
    <location>
        <begin position="192"/>
        <end position="202"/>
    </location>
</feature>
<dbReference type="SMART" id="SM00066">
    <property type="entry name" value="GAL4"/>
    <property type="match status" value="1"/>
</dbReference>
<dbReference type="InterPro" id="IPR036864">
    <property type="entry name" value="Zn2-C6_fun-type_DNA-bd_sf"/>
</dbReference>
<name>A0A423W8A8_9PEZI</name>
<evidence type="ECO:0000259" key="6">
    <source>
        <dbReference type="PROSITE" id="PS00463"/>
    </source>
</evidence>
<dbReference type="PROSITE" id="PS00463">
    <property type="entry name" value="ZN2_CY6_FUNGAL_1"/>
    <property type="match status" value="1"/>
</dbReference>
<dbReference type="GO" id="GO:0006351">
    <property type="term" value="P:DNA-templated transcription"/>
    <property type="evidence" value="ECO:0007669"/>
    <property type="project" value="InterPro"/>
</dbReference>
<dbReference type="PANTHER" id="PTHR47840">
    <property type="entry name" value="ZN(II)2CYS6 TRANSCRIPTION FACTOR (EUROFUNG)-RELATED"/>
    <property type="match status" value="1"/>
</dbReference>
<keyword evidence="8" id="KW-1185">Reference proteome</keyword>
<proteinExistence type="predicted"/>
<feature type="region of interest" description="Disordered" evidence="5">
    <location>
        <begin position="181"/>
        <end position="209"/>
    </location>
</feature>
<sequence>MSSYHSFEASERRSLESSEPPAKRRRVRKGTKSCWECRRRKIKCQFDTSDDVICIGCKQREAVCRSQEYDNDDAPAPGQKDPLLTRRLDRLEQMMEQILDRLVPNPIDASGPGSNQSPTVRRSASASALEELEPERIPASDILQDSATGDGPVAALLAMRHESVHRSGPSKSARIALQALPPVESSPPTLPADSTSCTQSPMRKTGRELPSPKHFWVCTTLRSVIPSQSALDAIIAASPGAHYVAIFCYSDAERQSGKAESKESIAIIPPMSSHPLLLAKRALQVLICIQKLPPAFDWDVLGVALDKQDVVLRLGNTALLVTSNDDLVGYAEGVECLLLQTYHQANSGSLRKAWITLRRAISLAQVMAIDRGHSAAFRSCDPQGNPSHRPSAKVLWYRLIFLDRYLSLLLGLPVGSEDDSFASGETLETDTPAERLEKAHTALSGRILERNRSQQQQETQPMHQLPDYAATQRLDLELEAAAKALPPSWWDGPRLDSFASQEVQCEAIAPIVLQIHHYTLLILLHVPYMLRDPSSPRFDYSKTTCMTSARMLLTRFITFRSRYVSACSCRRVDYAGLIAAMTLCLAYLVRRKGERWERIPEDAELIESTRRRMEHVAGLTGDRLNREIARTIESLASIINKAVTDASSGTGRPADASELQFNVPYLGSITVRLAGPRAPEAGPKDPALGSMDNLELPSLPAGLMQFAPYDDQAPLGSGTEVLPDLMADGEAWALQGVDSAYWSLFDMVT</sequence>
<dbReference type="GO" id="GO:0000981">
    <property type="term" value="F:DNA-binding transcription factor activity, RNA polymerase II-specific"/>
    <property type="evidence" value="ECO:0007669"/>
    <property type="project" value="InterPro"/>
</dbReference>
<organism evidence="7 8">
    <name type="scientific">Cytospora leucostoma</name>
    <dbReference type="NCBI Taxonomy" id="1230097"/>
    <lineage>
        <taxon>Eukaryota</taxon>
        <taxon>Fungi</taxon>
        <taxon>Dikarya</taxon>
        <taxon>Ascomycota</taxon>
        <taxon>Pezizomycotina</taxon>
        <taxon>Sordariomycetes</taxon>
        <taxon>Sordariomycetidae</taxon>
        <taxon>Diaporthales</taxon>
        <taxon>Cytosporaceae</taxon>
        <taxon>Cytospora</taxon>
    </lineage>
</organism>
<feature type="region of interest" description="Disordered" evidence="5">
    <location>
        <begin position="1"/>
        <end position="29"/>
    </location>
</feature>
<evidence type="ECO:0000256" key="2">
    <source>
        <dbReference type="ARBA" id="ARBA00023015"/>
    </source>
</evidence>
<evidence type="ECO:0000313" key="7">
    <source>
        <dbReference type="EMBL" id="ROV99591.1"/>
    </source>
</evidence>
<dbReference type="GO" id="GO:0008270">
    <property type="term" value="F:zinc ion binding"/>
    <property type="evidence" value="ECO:0007669"/>
    <property type="project" value="InterPro"/>
</dbReference>
<dbReference type="PANTHER" id="PTHR47840:SF1">
    <property type="entry name" value="ZN(II)2CYS6 TRANSCRIPTION FACTOR (EUROFUNG)"/>
    <property type="match status" value="1"/>
</dbReference>
<dbReference type="CDD" id="cd12148">
    <property type="entry name" value="fungal_TF_MHR"/>
    <property type="match status" value="1"/>
</dbReference>
<feature type="domain" description="Zn(2)-C6 fungal-type" evidence="6">
    <location>
        <begin position="33"/>
        <end position="64"/>
    </location>
</feature>
<keyword evidence="4" id="KW-0539">Nucleus</keyword>
<dbReference type="Pfam" id="PF00172">
    <property type="entry name" value="Zn_clus"/>
    <property type="match status" value="1"/>
</dbReference>
<evidence type="ECO:0000256" key="3">
    <source>
        <dbReference type="ARBA" id="ARBA00023163"/>
    </source>
</evidence>
<dbReference type="InterPro" id="IPR007219">
    <property type="entry name" value="XnlR_reg_dom"/>
</dbReference>
<feature type="region of interest" description="Disordered" evidence="5">
    <location>
        <begin position="103"/>
        <end position="146"/>
    </location>
</feature>
<dbReference type="AlphaFoldDB" id="A0A423W8A8"/>
<keyword evidence="3" id="KW-0804">Transcription</keyword>
<dbReference type="OrthoDB" id="5392779at2759"/>
<dbReference type="Proteomes" id="UP000285146">
    <property type="component" value="Unassembled WGS sequence"/>
</dbReference>
<protein>
    <recommendedName>
        <fullName evidence="6">Zn(2)-C6 fungal-type domain-containing protein</fullName>
    </recommendedName>
</protein>
<dbReference type="EMBL" id="LKEB01000058">
    <property type="protein sequence ID" value="ROV99591.1"/>
    <property type="molecule type" value="Genomic_DNA"/>
</dbReference>
<accession>A0A423W8A8</accession>
<dbReference type="InterPro" id="IPR001138">
    <property type="entry name" value="Zn2Cys6_DnaBD"/>
</dbReference>
<dbReference type="SUPFAM" id="SSF57701">
    <property type="entry name" value="Zn2/Cys6 DNA-binding domain"/>
    <property type="match status" value="1"/>
</dbReference>
<gene>
    <name evidence="7" type="ORF">VPNG_07765</name>
</gene>
<keyword evidence="1" id="KW-0479">Metal-binding</keyword>